<reference evidence="4 5" key="1">
    <citation type="submission" date="2024-03" db="EMBL/GenBank/DDBJ databases">
        <title>A high-quality draft genome sequence of Diaporthe vaccinii, a causative agent of upright dieback and viscid rot disease in cranberry plants.</title>
        <authorList>
            <person name="Sarrasin M."/>
            <person name="Lang B.F."/>
            <person name="Burger G."/>
        </authorList>
    </citation>
    <scope>NUCLEOTIDE SEQUENCE [LARGE SCALE GENOMIC DNA]</scope>
    <source>
        <strain evidence="4 5">IS7</strain>
    </source>
</reference>
<accession>A0ABR4DZQ7</accession>
<feature type="region of interest" description="Disordered" evidence="2">
    <location>
        <begin position="536"/>
        <end position="565"/>
    </location>
</feature>
<comment type="similarity">
    <text evidence="1">Belongs to the AVL9 family.</text>
</comment>
<feature type="compositionally biased region" description="Polar residues" evidence="2">
    <location>
        <begin position="1"/>
        <end position="23"/>
    </location>
</feature>
<evidence type="ECO:0000313" key="4">
    <source>
        <dbReference type="EMBL" id="KAL2275669.1"/>
    </source>
</evidence>
<feature type="region of interest" description="Disordered" evidence="2">
    <location>
        <begin position="589"/>
        <end position="719"/>
    </location>
</feature>
<name>A0ABR4DZQ7_9PEZI</name>
<dbReference type="InterPro" id="IPR037516">
    <property type="entry name" value="Tripartite_DENN"/>
</dbReference>
<dbReference type="EMBL" id="JBAWTH010000128">
    <property type="protein sequence ID" value="KAL2275669.1"/>
    <property type="molecule type" value="Genomic_DNA"/>
</dbReference>
<dbReference type="Proteomes" id="UP001600888">
    <property type="component" value="Unassembled WGS sequence"/>
</dbReference>
<protein>
    <recommendedName>
        <fullName evidence="3">UDENN domain-containing protein</fullName>
    </recommendedName>
</protein>
<dbReference type="InterPro" id="IPR018307">
    <property type="entry name" value="ABL9/DENND6_dom"/>
</dbReference>
<proteinExistence type="inferred from homology"/>
<feature type="compositionally biased region" description="Polar residues" evidence="2">
    <location>
        <begin position="545"/>
        <end position="558"/>
    </location>
</feature>
<dbReference type="Pfam" id="PF09794">
    <property type="entry name" value="Avl9"/>
    <property type="match status" value="1"/>
</dbReference>
<feature type="compositionally biased region" description="Polar residues" evidence="2">
    <location>
        <begin position="668"/>
        <end position="690"/>
    </location>
</feature>
<dbReference type="PANTHER" id="PTHR31017:SF1">
    <property type="entry name" value="LATE SECRETORY PATHWAY PROTEIN AVL9 HOMOLOG"/>
    <property type="match status" value="1"/>
</dbReference>
<evidence type="ECO:0000313" key="5">
    <source>
        <dbReference type="Proteomes" id="UP001600888"/>
    </source>
</evidence>
<dbReference type="PANTHER" id="PTHR31017">
    <property type="entry name" value="LATE SECRETORY PATHWAY PROTEIN AVL9-RELATED"/>
    <property type="match status" value="1"/>
</dbReference>
<sequence length="719" mass="80216">MDTLTPTGNLTPITVGSGTSTPRSPERTSFVPLVTVIGFHHARGPEVELWFGSPEGTDPAVDYGWSLLPFMALSDGAHASTEDFSYFTLLKPATETEPATSLFGISCTRQMDASALINRPADVTRSTVQKAVVVVADNPQTFGTLRERLSVVTHAWFAQREFTDTEILRRFQESLADEKERGLLSEDENRDAYLGMSLREMIHEFRWQTLVLLKCCLLQPKMLFFGSRCERLCMMQFSLISLIPGLIRKLQDCADPELNSYEKHLTMPTNLKSSDRSSLQAWMGLPLQIFGKGSLFGPYTPLQQLDVLADHETKSYIVGSTNSLLLQQRDRYSDILINLDDEFINITSTSLKQALQLSTPDRRWIDFITQTVNETWDEANPSRPKTMGFMGSEEFIRLQFEDYIIALLSAVKYHNFMAKHKDNPRMLLPHIDGDPAVDFNLDWVEAWMKTENYRIWNNNTDSHLFDIAEPRHICAGGLTIDDVSRRVTQQVQDMHLDEKLSQGREAAARNLAAARDKGGAMITKFYGELEAYREAQRKKAEETRQQQSSDSVPASPTIKNGHDAEKAGVGAYMSSWATWAGEKRKALANRGAGDRNSGGSASGWGLGLGRTKSKRDGSSTASLHSASEKDVKSPRMSTSSSFFGGSRKSLDSAKELEKARQEDVRPGTQHSFSESILGSEESGTVSSPEVSPQKPRIDFAKQETSVWNDAESPTEYKLA</sequence>
<feature type="region of interest" description="Disordered" evidence="2">
    <location>
        <begin position="1"/>
        <end position="27"/>
    </location>
</feature>
<evidence type="ECO:0000259" key="3">
    <source>
        <dbReference type="PROSITE" id="PS50211"/>
    </source>
</evidence>
<dbReference type="InterPro" id="IPR051731">
    <property type="entry name" value="DENND11/AVL9_GEFs"/>
</dbReference>
<evidence type="ECO:0000256" key="1">
    <source>
        <dbReference type="ARBA" id="ARBA00038178"/>
    </source>
</evidence>
<organism evidence="4 5">
    <name type="scientific">Diaporthe vaccinii</name>
    <dbReference type="NCBI Taxonomy" id="105482"/>
    <lineage>
        <taxon>Eukaryota</taxon>
        <taxon>Fungi</taxon>
        <taxon>Dikarya</taxon>
        <taxon>Ascomycota</taxon>
        <taxon>Pezizomycotina</taxon>
        <taxon>Sordariomycetes</taxon>
        <taxon>Sordariomycetidae</taxon>
        <taxon>Diaporthales</taxon>
        <taxon>Diaporthaceae</taxon>
        <taxon>Diaporthe</taxon>
        <taxon>Diaporthe eres species complex</taxon>
    </lineage>
</organism>
<dbReference type="PROSITE" id="PS50211">
    <property type="entry name" value="DENN"/>
    <property type="match status" value="1"/>
</dbReference>
<comment type="caution">
    <text evidence="4">The sequence shown here is derived from an EMBL/GenBank/DDBJ whole genome shotgun (WGS) entry which is preliminary data.</text>
</comment>
<feature type="compositionally biased region" description="Basic and acidic residues" evidence="2">
    <location>
        <begin position="648"/>
        <end position="665"/>
    </location>
</feature>
<feature type="domain" description="UDENN" evidence="3">
    <location>
        <begin position="32"/>
        <end position="474"/>
    </location>
</feature>
<gene>
    <name evidence="4" type="ORF">FJTKL_01641</name>
</gene>
<keyword evidence="5" id="KW-1185">Reference proteome</keyword>
<evidence type="ECO:0000256" key="2">
    <source>
        <dbReference type="SAM" id="MobiDB-lite"/>
    </source>
</evidence>